<proteinExistence type="predicted"/>
<dbReference type="InterPro" id="IPR001206">
    <property type="entry name" value="Diacylglycerol_kinase_cat_dom"/>
</dbReference>
<reference evidence="3 4" key="1">
    <citation type="submission" date="2014-11" db="EMBL/GenBank/DDBJ databases">
        <title>Draft genome sequence of Kirrobacter mercurialis.</title>
        <authorList>
            <person name="Coil D.A."/>
            <person name="Eisen J.A."/>
        </authorList>
    </citation>
    <scope>NUCLEOTIDE SEQUENCE [LARGE SCALE GENOMIC DNA]</scope>
    <source>
        <strain evidence="3 4">Coronado</strain>
    </source>
</reference>
<dbReference type="RefSeq" id="WP_039097109.1">
    <property type="nucleotide sequence ID" value="NZ_JTDN01000002.1"/>
</dbReference>
<dbReference type="InterPro" id="IPR016064">
    <property type="entry name" value="NAD/diacylglycerol_kinase_sf"/>
</dbReference>
<sequence length="343" mass="36769">MNATIHLFDQLPVAPLAEAGLSDAVRAPVRDVPLVGVIRNQRSHRNAGGVEPAISAAATLLVEAPTRRGELLDILRRFAEQRIDYLVVDGGDGTVRDVLTCGTAVFGQAWPALILLPAGKTNALAADLSLPADWSLDRALIAAAAGHCTRRRPLMVAEAENARARVVGFALGAGLYTRAVALGQRAHRHGAFNAMVVVVTALWTVLQALFGRADNSYRRSTPMRLRDSAGRPLPHVQGPRADERFMLFASTLERFPGGVRPFRKLGGALRLAIVDRARAGVLLRIPLVMAGLIGGGAVRRGYHLLGGQEFGLDLGEQFILDGEAFPPGRYRLSLGPQLIFVTP</sequence>
<dbReference type="Proteomes" id="UP000030988">
    <property type="component" value="Unassembled WGS sequence"/>
</dbReference>
<dbReference type="AlphaFoldDB" id="A0A0B2BYA8"/>
<keyword evidence="1" id="KW-0812">Transmembrane</keyword>
<evidence type="ECO:0000313" key="4">
    <source>
        <dbReference type="Proteomes" id="UP000030988"/>
    </source>
</evidence>
<evidence type="ECO:0000256" key="1">
    <source>
        <dbReference type="SAM" id="Phobius"/>
    </source>
</evidence>
<dbReference type="InterPro" id="IPR017438">
    <property type="entry name" value="ATP-NAD_kinase_N"/>
</dbReference>
<dbReference type="EMBL" id="JTDN01000002">
    <property type="protein sequence ID" value="KHL24656.1"/>
    <property type="molecule type" value="Genomic_DNA"/>
</dbReference>
<dbReference type="PROSITE" id="PS50146">
    <property type="entry name" value="DAGK"/>
    <property type="match status" value="1"/>
</dbReference>
<dbReference type="Pfam" id="PF00781">
    <property type="entry name" value="DAGK_cat"/>
    <property type="match status" value="1"/>
</dbReference>
<feature type="transmembrane region" description="Helical" evidence="1">
    <location>
        <begin position="191"/>
        <end position="210"/>
    </location>
</feature>
<accession>A0A0B2BYA8</accession>
<dbReference type="GO" id="GO:0016301">
    <property type="term" value="F:kinase activity"/>
    <property type="evidence" value="ECO:0007669"/>
    <property type="project" value="InterPro"/>
</dbReference>
<keyword evidence="1" id="KW-1133">Transmembrane helix</keyword>
<feature type="domain" description="DAGKc" evidence="2">
    <location>
        <begin position="30"/>
        <end position="163"/>
    </location>
</feature>
<evidence type="ECO:0000313" key="3">
    <source>
        <dbReference type="EMBL" id="KHL24656.1"/>
    </source>
</evidence>
<evidence type="ECO:0000259" key="2">
    <source>
        <dbReference type="PROSITE" id="PS50146"/>
    </source>
</evidence>
<dbReference type="SUPFAM" id="SSF111331">
    <property type="entry name" value="NAD kinase/diacylglycerol kinase-like"/>
    <property type="match status" value="1"/>
</dbReference>
<dbReference type="STRING" id="1572751.PK98_11880"/>
<protein>
    <recommendedName>
        <fullName evidence="2">DAGKc domain-containing protein</fullName>
    </recommendedName>
</protein>
<comment type="caution">
    <text evidence="3">The sequence shown here is derived from an EMBL/GenBank/DDBJ whole genome shotgun (WGS) entry which is preliminary data.</text>
</comment>
<name>A0A0B2BYA8_9SPHN</name>
<gene>
    <name evidence="3" type="ORF">PK98_11880</name>
</gene>
<organism evidence="3 4">
    <name type="scientific">Croceibacterium mercuriale</name>
    <dbReference type="NCBI Taxonomy" id="1572751"/>
    <lineage>
        <taxon>Bacteria</taxon>
        <taxon>Pseudomonadati</taxon>
        <taxon>Pseudomonadota</taxon>
        <taxon>Alphaproteobacteria</taxon>
        <taxon>Sphingomonadales</taxon>
        <taxon>Erythrobacteraceae</taxon>
        <taxon>Croceibacterium</taxon>
    </lineage>
</organism>
<keyword evidence="1" id="KW-0472">Membrane</keyword>
<keyword evidence="4" id="KW-1185">Reference proteome</keyword>
<dbReference type="OrthoDB" id="7209949at2"/>
<dbReference type="Gene3D" id="3.40.50.10330">
    <property type="entry name" value="Probable inorganic polyphosphate/atp-NAD kinase, domain 1"/>
    <property type="match status" value="1"/>
</dbReference>